<evidence type="ECO:0000256" key="1">
    <source>
        <dbReference type="ARBA" id="ARBA00009646"/>
    </source>
</evidence>
<reference evidence="7 8" key="1">
    <citation type="submission" date="2019-08" db="EMBL/GenBank/DDBJ databases">
        <authorList>
            <person name="Seo M.-J."/>
        </authorList>
    </citation>
    <scope>NUCLEOTIDE SEQUENCE [LARGE SCALE GENOMIC DNA]</scope>
    <source>
        <strain evidence="7 8">KIGAM108</strain>
    </source>
</reference>
<evidence type="ECO:0000256" key="4">
    <source>
        <dbReference type="SAM" id="SignalP"/>
    </source>
</evidence>
<dbReference type="SMART" id="SM00606">
    <property type="entry name" value="CBD_IV"/>
    <property type="match status" value="1"/>
</dbReference>
<dbReference type="PROSITE" id="PS50915">
    <property type="entry name" value="CRYSTALLIN_BETA_GAMMA"/>
    <property type="match status" value="2"/>
</dbReference>
<evidence type="ECO:0000313" key="8">
    <source>
        <dbReference type="Proteomes" id="UP000322791"/>
    </source>
</evidence>
<dbReference type="Pfam" id="PF14200">
    <property type="entry name" value="RicinB_lectin_2"/>
    <property type="match status" value="1"/>
</dbReference>
<proteinExistence type="inferred from homology"/>
<dbReference type="InterPro" id="IPR008979">
    <property type="entry name" value="Galactose-bd-like_sf"/>
</dbReference>
<dbReference type="SMART" id="SM00247">
    <property type="entry name" value="XTALbg"/>
    <property type="match status" value="1"/>
</dbReference>
<dbReference type="InterPro" id="IPR000772">
    <property type="entry name" value="Ricin_B_lectin"/>
</dbReference>
<dbReference type="Gene3D" id="2.60.120.260">
    <property type="entry name" value="Galactose-binding domain-like"/>
    <property type="match status" value="1"/>
</dbReference>
<dbReference type="RefSeq" id="WP_149069136.1">
    <property type="nucleotide sequence ID" value="NZ_VTHL01000001.1"/>
</dbReference>
<keyword evidence="3" id="KW-0677">Repeat</keyword>
<dbReference type="SUPFAM" id="SSF50370">
    <property type="entry name" value="Ricin B-like lectins"/>
    <property type="match status" value="1"/>
</dbReference>
<dbReference type="SUPFAM" id="SSF49785">
    <property type="entry name" value="Galactose-binding domain-like"/>
    <property type="match status" value="1"/>
</dbReference>
<dbReference type="Gene3D" id="2.80.10.50">
    <property type="match status" value="3"/>
</dbReference>
<dbReference type="Gene3D" id="2.60.120.380">
    <property type="match status" value="1"/>
</dbReference>
<dbReference type="InterPro" id="IPR011024">
    <property type="entry name" value="G_crystallin-like"/>
</dbReference>
<evidence type="ECO:0000259" key="5">
    <source>
        <dbReference type="PROSITE" id="PS50915"/>
    </source>
</evidence>
<dbReference type="SUPFAM" id="SSF55486">
    <property type="entry name" value="Metalloproteases ('zincins'), catalytic domain"/>
    <property type="match status" value="1"/>
</dbReference>
<evidence type="ECO:0000256" key="2">
    <source>
        <dbReference type="ARBA" id="ARBA00022729"/>
    </source>
</evidence>
<organism evidence="7 8">
    <name type="scientific">Hymenobacter lutimineralis</name>
    <dbReference type="NCBI Taxonomy" id="2606448"/>
    <lineage>
        <taxon>Bacteria</taxon>
        <taxon>Pseudomonadati</taxon>
        <taxon>Bacteroidota</taxon>
        <taxon>Cytophagia</taxon>
        <taxon>Cytophagales</taxon>
        <taxon>Hymenobacteraceae</taxon>
        <taxon>Hymenobacter</taxon>
    </lineage>
</organism>
<dbReference type="Pfam" id="PF18962">
    <property type="entry name" value="Por_Secre_tail"/>
    <property type="match status" value="1"/>
</dbReference>
<dbReference type="CDD" id="cd04080">
    <property type="entry name" value="CBM6_cellulase-like"/>
    <property type="match status" value="1"/>
</dbReference>
<comment type="caution">
    <text evidence="7">The sequence shown here is derived from an EMBL/GenBank/DDBJ whole genome shotgun (WGS) entry which is preliminary data.</text>
</comment>
<keyword evidence="8" id="KW-1185">Reference proteome</keyword>
<feature type="domain" description="Beta/gamma crystallin 'Greek key'" evidence="5">
    <location>
        <begin position="502"/>
        <end position="546"/>
    </location>
</feature>
<feature type="chain" id="PRO_5022902671" evidence="4">
    <location>
        <begin position="23"/>
        <end position="952"/>
    </location>
</feature>
<dbReference type="AlphaFoldDB" id="A0A5D6VGX6"/>
<comment type="similarity">
    <text evidence="1">Belongs to the beta/gamma-crystallin family.</text>
</comment>
<dbReference type="EMBL" id="VTHL01000001">
    <property type="protein sequence ID" value="TYZ14352.1"/>
    <property type="molecule type" value="Genomic_DNA"/>
</dbReference>
<gene>
    <name evidence="7" type="ORF">FY528_01085</name>
</gene>
<dbReference type="Pfam" id="PF03422">
    <property type="entry name" value="CBM_6"/>
    <property type="match status" value="1"/>
</dbReference>
<feature type="domain" description="Beta/gamma crystallin 'Greek key'" evidence="5">
    <location>
        <begin position="548"/>
        <end position="588"/>
    </location>
</feature>
<dbReference type="PROSITE" id="PS50231">
    <property type="entry name" value="RICIN_B_LECTIN"/>
    <property type="match status" value="1"/>
</dbReference>
<dbReference type="Proteomes" id="UP000322791">
    <property type="component" value="Unassembled WGS sequence"/>
</dbReference>
<accession>A0A5D6VGX6</accession>
<dbReference type="InterPro" id="IPR026444">
    <property type="entry name" value="Secre_tail"/>
</dbReference>
<keyword evidence="2 4" id="KW-0732">Signal</keyword>
<dbReference type="Pfam" id="PF04151">
    <property type="entry name" value="PPC"/>
    <property type="match status" value="1"/>
</dbReference>
<dbReference type="InterPro" id="IPR035992">
    <property type="entry name" value="Ricin_B-like_lectins"/>
</dbReference>
<dbReference type="SUPFAM" id="SSF89260">
    <property type="entry name" value="Collagen-binding domain"/>
    <property type="match status" value="1"/>
</dbReference>
<dbReference type="SMART" id="SM00458">
    <property type="entry name" value="RICIN"/>
    <property type="match status" value="1"/>
</dbReference>
<dbReference type="InterPro" id="IPR005084">
    <property type="entry name" value="CBM6"/>
</dbReference>
<dbReference type="GO" id="GO:0030246">
    <property type="term" value="F:carbohydrate binding"/>
    <property type="evidence" value="ECO:0007669"/>
    <property type="project" value="InterPro"/>
</dbReference>
<dbReference type="InterPro" id="IPR001064">
    <property type="entry name" value="Beta/gamma_crystallin"/>
</dbReference>
<dbReference type="Gene3D" id="2.60.20.10">
    <property type="entry name" value="Crystallins"/>
    <property type="match status" value="1"/>
</dbReference>
<name>A0A5D6VGX6_9BACT</name>
<dbReference type="SUPFAM" id="SSF49695">
    <property type="entry name" value="gamma-Crystallin-like"/>
    <property type="match status" value="1"/>
</dbReference>
<evidence type="ECO:0000256" key="3">
    <source>
        <dbReference type="ARBA" id="ARBA00022737"/>
    </source>
</evidence>
<feature type="signal peptide" evidence="4">
    <location>
        <begin position="1"/>
        <end position="22"/>
    </location>
</feature>
<dbReference type="NCBIfam" id="TIGR04183">
    <property type="entry name" value="Por_Secre_tail"/>
    <property type="match status" value="1"/>
</dbReference>
<dbReference type="Pfam" id="PF03995">
    <property type="entry name" value="Inhibitor_I36"/>
    <property type="match status" value="1"/>
</dbReference>
<dbReference type="PROSITE" id="PS51175">
    <property type="entry name" value="CBM6"/>
    <property type="match status" value="1"/>
</dbReference>
<dbReference type="InterPro" id="IPR006584">
    <property type="entry name" value="Cellulose-bd_IV"/>
</dbReference>
<evidence type="ECO:0000313" key="7">
    <source>
        <dbReference type="EMBL" id="TYZ14352.1"/>
    </source>
</evidence>
<protein>
    <submittedName>
        <fullName evidence="7">Carbohydrate-binding protein</fullName>
    </submittedName>
</protein>
<dbReference type="InterPro" id="IPR007280">
    <property type="entry name" value="Peptidase_C_arc/bac"/>
</dbReference>
<evidence type="ECO:0000259" key="6">
    <source>
        <dbReference type="PROSITE" id="PS51175"/>
    </source>
</evidence>
<sequence length="952" mass="100831">MKKVYSYGLSAALLLGSLAASAQQNRPDGPKFRLGTAQTLVQQLENQVAAGTARRQTSPTVTLRVSASQTLTGKINYRQDLSATGEYLIGEVQGVEGSSFLVRIEGRKVEGNIILRGTKRAYRYSADEQGNAYVQEVDINKVICIHYDKPTGMNQNQLRRSGNQASAVAVISLQSYPGARGCIMLDFDGQYVSGTPWNNGNPINAAPAGINDAQIQEFWELVSEDFRPFNMNVTTDEAVFNSYPKNMRMRCIVTPTNTAAPGAGGVAYLQSFNWNDDTPCWVFMSDPKAGGEASSHEVGHTLGLSHDGRLNPQEEYYDGKSSTRWAPIMGAGYYKPVTHWSRGEYASASQTQDDLAIMSGAPYNVGYRNDDHSNSISGATGLTRNGTGLSGRGIIERTSDQDYFSFTTSGGAVNLNVNTVGRHGDLDIVARLFNSGGTLIGTFDTGGALNATVSANLGAGTYYLQVDGTSSGNPATDGYSDYGSLGTFTISGTAPVGTSTSGVAIMYKDCNYTGTAVGLDAGDYTLAALQSRGILNDDISSVKVNTGYEVVLYENDNFAGASIVVNASNSCLVGNTWNDRASSLRVRTAGVTNLSGTYTLQNRNSGLNLDVDGANTADGALLIQWTGNGCTCQQFNFTHLGGGVYQITAVHSGKALDVAGVSTADGARLNQWSYVGGANQQFIAQSTGDGYFKLIAKHSGKLVEVAGGSTAGSAAVQQWPDNGTPGQQWRLTPVASAFTTTLQAEAANVNNGMVVETCSEGGQDMGTVDPGDYLVWNGINFPTTGQYTIEYRVASAVAGGTISADLNAGSIQLGNTTIPGTGGWQNWTTVSKTVSINAGTYNFGVYAQSAGWNLNWVRITRVGGAAIALKGANATKAGLELYPNPVADRLTLASAKLQTGEQLRIVGLDGREVWRGTYDGKSVDVSALKPGLYTLVVQTLDRQQLTTRFSKQ</sequence>
<feature type="domain" description="CBM6" evidence="6">
    <location>
        <begin position="740"/>
        <end position="860"/>
    </location>
</feature>